<dbReference type="SUPFAM" id="SSF52518">
    <property type="entry name" value="Thiamin diphosphate-binding fold (THDP-binding)"/>
    <property type="match status" value="1"/>
</dbReference>
<comment type="similarity">
    <text evidence="1">Belongs to the pyruvate:ferredoxin/flavodoxin oxidoreductase family.</text>
</comment>
<comment type="caution">
    <text evidence="6">The sequence shown here is derived from an EMBL/GenBank/DDBJ whole genome shotgun (WGS) entry which is preliminary data.</text>
</comment>
<evidence type="ECO:0000259" key="4">
    <source>
        <dbReference type="Pfam" id="PF01855"/>
    </source>
</evidence>
<dbReference type="InterPro" id="IPR009014">
    <property type="entry name" value="Transketo_C/PFOR_II"/>
</dbReference>
<feature type="region of interest" description="Disordered" evidence="3">
    <location>
        <begin position="393"/>
        <end position="420"/>
    </location>
</feature>
<proteinExistence type="inferred from homology"/>
<dbReference type="PANTHER" id="PTHR32154:SF0">
    <property type="entry name" value="PYRUVATE-FLAVODOXIN OXIDOREDUCTASE-RELATED"/>
    <property type="match status" value="1"/>
</dbReference>
<dbReference type="Proteomes" id="UP001501771">
    <property type="component" value="Unassembled WGS sequence"/>
</dbReference>
<protein>
    <submittedName>
        <fullName evidence="6">Pyruvate synthase subunit PorA</fullName>
    </submittedName>
</protein>
<dbReference type="InterPro" id="IPR033412">
    <property type="entry name" value="PFOR_II"/>
</dbReference>
<reference evidence="7" key="1">
    <citation type="journal article" date="2019" name="Int. J. Syst. Evol. Microbiol.">
        <title>The Global Catalogue of Microorganisms (GCM) 10K type strain sequencing project: providing services to taxonomists for standard genome sequencing and annotation.</title>
        <authorList>
            <consortium name="The Broad Institute Genomics Platform"/>
            <consortium name="The Broad Institute Genome Sequencing Center for Infectious Disease"/>
            <person name="Wu L."/>
            <person name="Ma J."/>
        </authorList>
    </citation>
    <scope>NUCLEOTIDE SEQUENCE [LARGE SCALE GENOMIC DNA]</scope>
    <source>
        <strain evidence="7">JCM 16022</strain>
    </source>
</reference>
<dbReference type="RefSeq" id="WP_344156850.1">
    <property type="nucleotide sequence ID" value="NZ_BAAAQR010000015.1"/>
</dbReference>
<dbReference type="SUPFAM" id="SSF52922">
    <property type="entry name" value="TK C-terminal domain-like"/>
    <property type="match status" value="1"/>
</dbReference>
<dbReference type="InterPro" id="IPR002880">
    <property type="entry name" value="Pyrv_Fd/Flavodoxin_OxRdtase_N"/>
</dbReference>
<dbReference type="PANTHER" id="PTHR32154">
    <property type="entry name" value="PYRUVATE-FLAVODOXIN OXIDOREDUCTASE-RELATED"/>
    <property type="match status" value="1"/>
</dbReference>
<evidence type="ECO:0000256" key="1">
    <source>
        <dbReference type="ARBA" id="ARBA00009032"/>
    </source>
</evidence>
<gene>
    <name evidence="6" type="primary">porA</name>
    <name evidence="6" type="ORF">GCM10009844_40520</name>
</gene>
<dbReference type="EMBL" id="BAAAQR010000015">
    <property type="protein sequence ID" value="GAA2154535.1"/>
    <property type="molecule type" value="Genomic_DNA"/>
</dbReference>
<evidence type="ECO:0000259" key="5">
    <source>
        <dbReference type="Pfam" id="PF17147"/>
    </source>
</evidence>
<sequence>MREQIEGSQAVARAVTLCRPEVVAAYPISPQTHIVESLSDRVRTGELASCEYLMVESEFGAMSACIGASGAGARTYTATSSQGLLFMAEALFNASGLGLPIVMTVANRAIGAPINIWNDHSDAMSMRDSGWIQLYAESNQEAVDLHVQAYRLAESLSVPVMVCMDGFVLTHAFEQVDLPTQEQVDAFLPAFVPQQVLDPEDPVTIGAMVGPEAFAEVKYLMHAKQMAALDEVPAIADDFRAAFGRSSGGLLKAYRLEDAETVVVALGSVLGTIEEVVDALRDEGVAVGVLGVTCFRPWPVGEVREALGHATRVVVVEKAFAVGAGGIVGQNTRDATRGLPVEVYDVVAGLGGRPVTRASLRGLLDDVLAGRLDPQRLHFLDLDLALVQRELERSRQGRRPGPHAEHMLRDIGTVASGAYE</sequence>
<name>A0ABP5LV31_9ACTN</name>
<evidence type="ECO:0000313" key="6">
    <source>
        <dbReference type="EMBL" id="GAA2154535.1"/>
    </source>
</evidence>
<dbReference type="Pfam" id="PF01855">
    <property type="entry name" value="POR_N"/>
    <property type="match status" value="1"/>
</dbReference>
<keyword evidence="6" id="KW-0670">Pyruvate</keyword>
<feature type="domain" description="Pyruvate flavodoxin/ferredoxin oxidoreductase pyrimidine binding" evidence="4">
    <location>
        <begin position="14"/>
        <end position="226"/>
    </location>
</feature>
<keyword evidence="2" id="KW-0560">Oxidoreductase</keyword>
<dbReference type="InterPro" id="IPR029061">
    <property type="entry name" value="THDP-binding"/>
</dbReference>
<accession>A0ABP5LV31</accession>
<feature type="domain" description="Pyruvate:ferredoxin oxidoreductase core" evidence="5">
    <location>
        <begin position="259"/>
        <end position="356"/>
    </location>
</feature>
<evidence type="ECO:0000256" key="2">
    <source>
        <dbReference type="ARBA" id="ARBA00023002"/>
    </source>
</evidence>
<keyword evidence="7" id="KW-1185">Reference proteome</keyword>
<dbReference type="CDD" id="cd07034">
    <property type="entry name" value="TPP_PYR_PFOR_IOR-alpha_like"/>
    <property type="match status" value="1"/>
</dbReference>
<organism evidence="6 7">
    <name type="scientific">Nocardioides koreensis</name>
    <dbReference type="NCBI Taxonomy" id="433651"/>
    <lineage>
        <taxon>Bacteria</taxon>
        <taxon>Bacillati</taxon>
        <taxon>Actinomycetota</taxon>
        <taxon>Actinomycetes</taxon>
        <taxon>Propionibacteriales</taxon>
        <taxon>Nocardioidaceae</taxon>
        <taxon>Nocardioides</taxon>
    </lineage>
</organism>
<evidence type="ECO:0000313" key="7">
    <source>
        <dbReference type="Proteomes" id="UP001501771"/>
    </source>
</evidence>
<dbReference type="InterPro" id="IPR050722">
    <property type="entry name" value="Pyruvate:ferred/Flavod_OxRd"/>
</dbReference>
<dbReference type="Pfam" id="PF17147">
    <property type="entry name" value="PFOR_II"/>
    <property type="match status" value="1"/>
</dbReference>
<dbReference type="Gene3D" id="3.40.50.920">
    <property type="match status" value="1"/>
</dbReference>
<evidence type="ECO:0000256" key="3">
    <source>
        <dbReference type="SAM" id="MobiDB-lite"/>
    </source>
</evidence>
<dbReference type="Gene3D" id="3.40.50.970">
    <property type="match status" value="1"/>
</dbReference>